<dbReference type="PANTHER" id="PTHR30313">
    <property type="entry name" value="DNA PRIMASE"/>
    <property type="match status" value="1"/>
</dbReference>
<sequence length="292" mass="32301">MIELLNTYQGHPSAVYDLRWLGYADFPEIDGDNPTNQTLIDQVFAYYQEALFYNPRALDFLRQLGIEDAELLKRLGIGFADRTLGKQLPLGRTKAGALIRGNLQRLGMFVGSGGEFFRGTLVFPNRNEHGEITEAYGERITPRLRPGTLYHLYWSVQSAGFYNVRALHQFQEIILCKNPLEALILLSAGYRNVVATLGLRGFGTEHLEALAGSRARSVTIAFDGTVKGDQTSRLVAQALSTCGVECSRLAFPAGMDLKGYVLEHGTEALRFLVSGAQPCAQTYEALREDGLC</sequence>
<name>A0ABY9EF69_9GAMM</name>
<dbReference type="Proteomes" id="UP001321520">
    <property type="component" value="Chromosome"/>
</dbReference>
<dbReference type="SUPFAM" id="SSF56731">
    <property type="entry name" value="DNA primase core"/>
    <property type="match status" value="1"/>
</dbReference>
<gene>
    <name evidence="2" type="ORF">M8T91_06365</name>
</gene>
<evidence type="ECO:0000313" key="3">
    <source>
        <dbReference type="Proteomes" id="UP001321520"/>
    </source>
</evidence>
<evidence type="ECO:0000313" key="2">
    <source>
        <dbReference type="EMBL" id="WKD51041.1"/>
    </source>
</evidence>
<reference evidence="2 3" key="1">
    <citation type="submission" date="2022-05" db="EMBL/GenBank/DDBJ databases">
        <title>Microbulbifer sp. nov., isolated from sponge.</title>
        <authorList>
            <person name="Gao L."/>
        </authorList>
    </citation>
    <scope>NUCLEOTIDE SEQUENCE [LARGE SCALE GENOMIC DNA]</scope>
    <source>
        <strain evidence="2 3">MI-G</strain>
    </source>
</reference>
<keyword evidence="3" id="KW-1185">Reference proteome</keyword>
<dbReference type="PROSITE" id="PS50880">
    <property type="entry name" value="TOPRIM"/>
    <property type="match status" value="1"/>
</dbReference>
<proteinExistence type="predicted"/>
<dbReference type="Pfam" id="PF13662">
    <property type="entry name" value="Toprim_4"/>
    <property type="match status" value="1"/>
</dbReference>
<organism evidence="2 3">
    <name type="scientific">Microbulbifer spongiae</name>
    <dbReference type="NCBI Taxonomy" id="2944933"/>
    <lineage>
        <taxon>Bacteria</taxon>
        <taxon>Pseudomonadati</taxon>
        <taxon>Pseudomonadota</taxon>
        <taxon>Gammaproteobacteria</taxon>
        <taxon>Cellvibrionales</taxon>
        <taxon>Microbulbiferaceae</taxon>
        <taxon>Microbulbifer</taxon>
    </lineage>
</organism>
<dbReference type="Gene3D" id="3.40.1360.10">
    <property type="match status" value="1"/>
</dbReference>
<dbReference type="InterPro" id="IPR050219">
    <property type="entry name" value="DnaG_primase"/>
</dbReference>
<protein>
    <submittedName>
        <fullName evidence="2">Toprim domain-containing protein</fullName>
    </submittedName>
</protein>
<dbReference type="Gene3D" id="3.90.980.10">
    <property type="entry name" value="DNA primase, catalytic core, N-terminal domain"/>
    <property type="match status" value="1"/>
</dbReference>
<dbReference type="InterPro" id="IPR006171">
    <property type="entry name" value="TOPRIM_dom"/>
</dbReference>
<dbReference type="InterPro" id="IPR037068">
    <property type="entry name" value="DNA_primase_core_N_sf"/>
</dbReference>
<evidence type="ECO:0000259" key="1">
    <source>
        <dbReference type="PROSITE" id="PS50880"/>
    </source>
</evidence>
<feature type="domain" description="Toprim" evidence="1">
    <location>
        <begin position="171"/>
        <end position="254"/>
    </location>
</feature>
<dbReference type="PANTHER" id="PTHR30313:SF2">
    <property type="entry name" value="DNA PRIMASE"/>
    <property type="match status" value="1"/>
</dbReference>
<dbReference type="EMBL" id="CP098023">
    <property type="protein sequence ID" value="WKD51041.1"/>
    <property type="molecule type" value="Genomic_DNA"/>
</dbReference>
<dbReference type="RefSeq" id="WP_301417930.1">
    <property type="nucleotide sequence ID" value="NZ_CP098023.1"/>
</dbReference>
<accession>A0ABY9EF69</accession>